<organism evidence="3 4">
    <name type="scientific">Capillimicrobium parvum</name>
    <dbReference type="NCBI Taxonomy" id="2884022"/>
    <lineage>
        <taxon>Bacteria</taxon>
        <taxon>Bacillati</taxon>
        <taxon>Actinomycetota</taxon>
        <taxon>Thermoleophilia</taxon>
        <taxon>Solirubrobacterales</taxon>
        <taxon>Capillimicrobiaceae</taxon>
        <taxon>Capillimicrobium</taxon>
    </lineage>
</organism>
<sequence>MGIRRGRQVVTGVLGGGAAALATVAVAAAAAAPAVAKVRTGFAVPDAGRISATVFRMDVDLGPKEKAPLTAGAEPIRRRRLAKDVVLVGTIRRVRRPAGNTASYVGVVALAHARSGGDQPAAAEGERICWRRRPAGADPTGDAQAMLFTGLPARVASVVEQRGSLTQQAALLSTTTAGGHCREPDLTARLQRGLSELLGDDRRSGPNFSWSATRTGPETFGDAVVDAVGGAVLSGQLSRGALRTIERELGRRFGVRFGAGSLDGDRAPGDEPSTGPGEDTGQDTGGGDASSSAPGAPGVETGDAQVRSDAAAADVSAYVNPHRRATDAFFEYGPTAAYGSTAPLTSPAAGLDAESDFEQRVRSMLTGLSADTTYHFRIAARNELGTATGDDATFRTPRPPDAVTGEAATDDPTAALLKGTVDPHGGEAVAVFDYGTTTAYGSVAGAAGPYAPDDAGSTIGSGEGAVDVSASLAGLAPDTTYHYRLRALTPWGTAVAADRTFTTSSTVTYRYALSVSVGDGRHVLDVRPDPACSGGPPACQELTYNGSASSSFTGSWDVDVFVDRVNGVAQLTFPRSGLPFYAFSASGSVDPIDGTDRGGAFSCPGVLVDQFSDGMPNGFVPYGAGADAGTPAPGGPPQPYTTTGRLDVLIGAGSATPPGTGYACGSGRPAQLHVGPGVFAGVFSADCTADAVHAIELPADRLGDDVIDLTQPFAYHGCSGVGMPGVAAGSLDDDVTTGTYQVTLTRTD</sequence>
<dbReference type="Proteomes" id="UP001162834">
    <property type="component" value="Chromosome"/>
</dbReference>
<feature type="compositionally biased region" description="Low complexity" evidence="1">
    <location>
        <begin position="289"/>
        <end position="308"/>
    </location>
</feature>
<reference evidence="3" key="1">
    <citation type="journal article" date="2022" name="Int. J. Syst. Evol. Microbiol.">
        <title>Pseudomonas aegrilactucae sp. nov. and Pseudomonas morbosilactucae sp. nov., pathogens causing bacterial rot of lettuce in Japan.</title>
        <authorList>
            <person name="Sawada H."/>
            <person name="Fujikawa T."/>
            <person name="Satou M."/>
        </authorList>
    </citation>
    <scope>NUCLEOTIDE SEQUENCE</scope>
    <source>
        <strain evidence="3">0166_1</strain>
    </source>
</reference>
<dbReference type="RefSeq" id="WP_259314119.1">
    <property type="nucleotide sequence ID" value="NZ_CP087164.1"/>
</dbReference>
<dbReference type="EMBL" id="CP087164">
    <property type="protein sequence ID" value="UGS34445.1"/>
    <property type="molecule type" value="Genomic_DNA"/>
</dbReference>
<dbReference type="AlphaFoldDB" id="A0A9E6XTZ4"/>
<accession>A0A9E6XTZ4</accession>
<protein>
    <recommendedName>
        <fullName evidence="5">Fibronectin type-III domain-containing protein</fullName>
    </recommendedName>
</protein>
<evidence type="ECO:0000313" key="4">
    <source>
        <dbReference type="Proteomes" id="UP001162834"/>
    </source>
</evidence>
<evidence type="ECO:0008006" key="5">
    <source>
        <dbReference type="Google" id="ProtNLM"/>
    </source>
</evidence>
<feature type="region of interest" description="Disordered" evidence="1">
    <location>
        <begin position="388"/>
        <end position="407"/>
    </location>
</feature>
<feature type="signal peptide" evidence="2">
    <location>
        <begin position="1"/>
        <end position="36"/>
    </location>
</feature>
<feature type="chain" id="PRO_5039022197" description="Fibronectin type-III domain-containing protein" evidence="2">
    <location>
        <begin position="37"/>
        <end position="748"/>
    </location>
</feature>
<evidence type="ECO:0000313" key="3">
    <source>
        <dbReference type="EMBL" id="UGS34445.1"/>
    </source>
</evidence>
<feature type="region of interest" description="Disordered" evidence="1">
    <location>
        <begin position="197"/>
        <end position="216"/>
    </location>
</feature>
<name>A0A9E6XTZ4_9ACTN</name>
<proteinExistence type="predicted"/>
<dbReference type="KEGG" id="sbae:DSM104329_00823"/>
<evidence type="ECO:0000256" key="1">
    <source>
        <dbReference type="SAM" id="MobiDB-lite"/>
    </source>
</evidence>
<keyword evidence="4" id="KW-1185">Reference proteome</keyword>
<feature type="compositionally biased region" description="Polar residues" evidence="1">
    <location>
        <begin position="206"/>
        <end position="216"/>
    </location>
</feature>
<evidence type="ECO:0000256" key="2">
    <source>
        <dbReference type="SAM" id="SignalP"/>
    </source>
</evidence>
<feature type="region of interest" description="Disordered" evidence="1">
    <location>
        <begin position="257"/>
        <end position="308"/>
    </location>
</feature>
<keyword evidence="2" id="KW-0732">Signal</keyword>
<gene>
    <name evidence="3" type="ORF">DSM104329_00823</name>
</gene>